<evidence type="ECO:0000259" key="5">
    <source>
        <dbReference type="PROSITE" id="PS51007"/>
    </source>
</evidence>
<dbReference type="GO" id="GO:0046872">
    <property type="term" value="F:metal ion binding"/>
    <property type="evidence" value="ECO:0007669"/>
    <property type="project" value="UniProtKB-KW"/>
</dbReference>
<gene>
    <name evidence="6" type="ORF">SAMN05421823_104231</name>
</gene>
<dbReference type="InterPro" id="IPR009056">
    <property type="entry name" value="Cyt_c-like_dom"/>
</dbReference>
<evidence type="ECO:0000313" key="6">
    <source>
        <dbReference type="EMBL" id="SDL04703.1"/>
    </source>
</evidence>
<dbReference type="SUPFAM" id="SSF46626">
    <property type="entry name" value="Cytochrome c"/>
    <property type="match status" value="1"/>
</dbReference>
<dbReference type="PANTHER" id="PTHR35008:SF4">
    <property type="entry name" value="BLL4482 PROTEIN"/>
    <property type="match status" value="1"/>
</dbReference>
<dbReference type="Gene3D" id="1.10.760.10">
    <property type="entry name" value="Cytochrome c-like domain"/>
    <property type="match status" value="1"/>
</dbReference>
<dbReference type="PROSITE" id="PS51007">
    <property type="entry name" value="CYTC"/>
    <property type="match status" value="1"/>
</dbReference>
<dbReference type="InterPro" id="IPR051459">
    <property type="entry name" value="Cytochrome_c-type_DH"/>
</dbReference>
<protein>
    <recommendedName>
        <fullName evidence="5">Cytochrome c domain-containing protein</fullName>
    </recommendedName>
</protein>
<dbReference type="OrthoDB" id="9809720at2"/>
<evidence type="ECO:0000256" key="4">
    <source>
        <dbReference type="PROSITE-ProRule" id="PRU00433"/>
    </source>
</evidence>
<dbReference type="EMBL" id="FNFO01000004">
    <property type="protein sequence ID" value="SDL04703.1"/>
    <property type="molecule type" value="Genomic_DNA"/>
</dbReference>
<proteinExistence type="predicted"/>
<keyword evidence="1 4" id="KW-0349">Heme</keyword>
<organism evidence="6 7">
    <name type="scientific">Catalinimonas alkaloidigena</name>
    <dbReference type="NCBI Taxonomy" id="1075417"/>
    <lineage>
        <taxon>Bacteria</taxon>
        <taxon>Pseudomonadati</taxon>
        <taxon>Bacteroidota</taxon>
        <taxon>Cytophagia</taxon>
        <taxon>Cytophagales</taxon>
        <taxon>Catalimonadaceae</taxon>
        <taxon>Catalinimonas</taxon>
    </lineage>
</organism>
<keyword evidence="2 4" id="KW-0479">Metal-binding</keyword>
<dbReference type="AlphaFoldDB" id="A0A1G9GWQ0"/>
<name>A0A1G9GWQ0_9BACT</name>
<dbReference type="GO" id="GO:0020037">
    <property type="term" value="F:heme binding"/>
    <property type="evidence" value="ECO:0007669"/>
    <property type="project" value="InterPro"/>
</dbReference>
<reference evidence="6 7" key="1">
    <citation type="submission" date="2016-10" db="EMBL/GenBank/DDBJ databases">
        <authorList>
            <person name="de Groot N.N."/>
        </authorList>
    </citation>
    <scope>NUCLEOTIDE SEQUENCE [LARGE SCALE GENOMIC DNA]</scope>
    <source>
        <strain evidence="6 7">DSM 25186</strain>
    </source>
</reference>
<evidence type="ECO:0000256" key="2">
    <source>
        <dbReference type="ARBA" id="ARBA00022723"/>
    </source>
</evidence>
<evidence type="ECO:0000313" key="7">
    <source>
        <dbReference type="Proteomes" id="UP000198510"/>
    </source>
</evidence>
<accession>A0A1G9GWQ0</accession>
<dbReference type="PROSITE" id="PS51257">
    <property type="entry name" value="PROKAR_LIPOPROTEIN"/>
    <property type="match status" value="1"/>
</dbReference>
<keyword evidence="3 4" id="KW-0408">Iron</keyword>
<dbReference type="PANTHER" id="PTHR35008">
    <property type="entry name" value="BLL4482 PROTEIN-RELATED"/>
    <property type="match status" value="1"/>
</dbReference>
<keyword evidence="7" id="KW-1185">Reference proteome</keyword>
<evidence type="ECO:0000256" key="1">
    <source>
        <dbReference type="ARBA" id="ARBA00022617"/>
    </source>
</evidence>
<dbReference type="InterPro" id="IPR036909">
    <property type="entry name" value="Cyt_c-like_dom_sf"/>
</dbReference>
<dbReference type="Proteomes" id="UP000198510">
    <property type="component" value="Unassembled WGS sequence"/>
</dbReference>
<feature type="domain" description="Cytochrome c" evidence="5">
    <location>
        <begin position="47"/>
        <end position="186"/>
    </location>
</feature>
<dbReference type="GO" id="GO:0009055">
    <property type="term" value="F:electron transfer activity"/>
    <property type="evidence" value="ECO:0007669"/>
    <property type="project" value="InterPro"/>
</dbReference>
<sequence>MKPFIAFSLGLGLLGLAACESSRTTDSSSIAEETTVPAVTVANHDQEVLKRGEYLVNIMGCHDCHSPKVFGPQGPAPDPERLLSGHPQDMPLAAVNKAAMKDWVLFNMHNTAVAGPWGVSFSANLTSDATGIGNWKEEQFVKALREGKFKGLDNTRPLLPPMPWQVFKNLTDEDMHAMFVYLKSTKPVKNVVPAPIPPDQL</sequence>
<dbReference type="RefSeq" id="WP_089682163.1">
    <property type="nucleotide sequence ID" value="NZ_FNFO01000004.1"/>
</dbReference>
<evidence type="ECO:0000256" key="3">
    <source>
        <dbReference type="ARBA" id="ARBA00023004"/>
    </source>
</evidence>
<dbReference type="STRING" id="1075417.SAMN05421823_104231"/>